<keyword evidence="1" id="KW-1133">Transmembrane helix</keyword>
<gene>
    <name evidence="2" type="ORF">RUE5091_00535</name>
</gene>
<name>A0A0P1I307_9RHOB</name>
<feature type="transmembrane region" description="Helical" evidence="1">
    <location>
        <begin position="31"/>
        <end position="49"/>
    </location>
</feature>
<proteinExistence type="predicted"/>
<dbReference type="STRING" id="1715692.RUE5091_00535"/>
<keyword evidence="1" id="KW-0812">Transmembrane</keyword>
<keyword evidence="3" id="KW-1185">Reference proteome</keyword>
<dbReference type="RefSeq" id="WP_058280282.1">
    <property type="nucleotide sequence ID" value="NZ_CYUD01000001.1"/>
</dbReference>
<accession>A0A0P1I307</accession>
<sequence length="58" mass="6818">MFEFLIWIILVVATVVPMLKLLPHFGINKNWAFACIISPAVIVLLWMMAMKLQEMERR</sequence>
<protein>
    <recommendedName>
        <fullName evidence="4">NADH dehydrogenase</fullName>
    </recommendedName>
</protein>
<evidence type="ECO:0008006" key="4">
    <source>
        <dbReference type="Google" id="ProtNLM"/>
    </source>
</evidence>
<dbReference type="Proteomes" id="UP000051260">
    <property type="component" value="Unassembled WGS sequence"/>
</dbReference>
<dbReference type="AlphaFoldDB" id="A0A0P1I307"/>
<keyword evidence="1" id="KW-0472">Membrane</keyword>
<evidence type="ECO:0000256" key="1">
    <source>
        <dbReference type="SAM" id="Phobius"/>
    </source>
</evidence>
<organism evidence="2 3">
    <name type="scientific">Ruegeria denitrificans</name>
    <dbReference type="NCBI Taxonomy" id="1715692"/>
    <lineage>
        <taxon>Bacteria</taxon>
        <taxon>Pseudomonadati</taxon>
        <taxon>Pseudomonadota</taxon>
        <taxon>Alphaproteobacteria</taxon>
        <taxon>Rhodobacterales</taxon>
        <taxon>Roseobacteraceae</taxon>
        <taxon>Ruegeria</taxon>
    </lineage>
</organism>
<reference evidence="3" key="1">
    <citation type="submission" date="2015-09" db="EMBL/GenBank/DDBJ databases">
        <authorList>
            <person name="Rodrigo-Torres L."/>
            <person name="Arahal D.R."/>
        </authorList>
    </citation>
    <scope>NUCLEOTIDE SEQUENCE [LARGE SCALE GENOMIC DNA]</scope>
    <source>
        <strain evidence="3">CECT 5091</strain>
    </source>
</reference>
<dbReference type="EMBL" id="CYUD01000001">
    <property type="protein sequence ID" value="CUJ86942.1"/>
    <property type="molecule type" value="Genomic_DNA"/>
</dbReference>
<evidence type="ECO:0000313" key="2">
    <source>
        <dbReference type="EMBL" id="CUJ86942.1"/>
    </source>
</evidence>
<feature type="transmembrane region" description="Helical" evidence="1">
    <location>
        <begin position="5"/>
        <end position="25"/>
    </location>
</feature>
<evidence type="ECO:0000313" key="3">
    <source>
        <dbReference type="Proteomes" id="UP000051260"/>
    </source>
</evidence>